<feature type="signal peptide" evidence="1">
    <location>
        <begin position="1"/>
        <end position="29"/>
    </location>
</feature>
<evidence type="ECO:0000256" key="1">
    <source>
        <dbReference type="SAM" id="SignalP"/>
    </source>
</evidence>
<organism evidence="2 3">
    <name type="scientific">Muricoccus roseus</name>
    <dbReference type="NCBI Taxonomy" id="198092"/>
    <lineage>
        <taxon>Bacteria</taxon>
        <taxon>Pseudomonadati</taxon>
        <taxon>Pseudomonadota</taxon>
        <taxon>Alphaproteobacteria</taxon>
        <taxon>Acetobacterales</taxon>
        <taxon>Roseomonadaceae</taxon>
        <taxon>Muricoccus</taxon>
    </lineage>
</organism>
<reference evidence="2 3" key="1">
    <citation type="submission" date="2016-11" db="EMBL/GenBank/DDBJ databases">
        <authorList>
            <person name="Jaros S."/>
            <person name="Januszkiewicz K."/>
            <person name="Wedrychowicz H."/>
        </authorList>
    </citation>
    <scope>NUCLEOTIDE SEQUENCE [LARGE SCALE GENOMIC DNA]</scope>
    <source>
        <strain evidence="2 3">DSM 14916</strain>
    </source>
</reference>
<dbReference type="EMBL" id="FQZF01000027">
    <property type="protein sequence ID" value="SHJ98112.1"/>
    <property type="molecule type" value="Genomic_DNA"/>
</dbReference>
<evidence type="ECO:0000313" key="3">
    <source>
        <dbReference type="Proteomes" id="UP000184387"/>
    </source>
</evidence>
<sequence length="79" mass="7848">MSSPMISKTLRTLGLAAALMGATAAPSLAEGFYVAGPTAVPAWTQQADSRTPLASNGAVNAAQSFLERSGATGNGGQHS</sequence>
<dbReference type="RefSeq" id="WP_073137769.1">
    <property type="nucleotide sequence ID" value="NZ_FQZF01000027.1"/>
</dbReference>
<protein>
    <submittedName>
        <fullName evidence="2">Uncharacterized protein</fullName>
    </submittedName>
</protein>
<feature type="chain" id="PRO_5012906679" evidence="1">
    <location>
        <begin position="30"/>
        <end position="79"/>
    </location>
</feature>
<proteinExistence type="predicted"/>
<dbReference type="Proteomes" id="UP000184387">
    <property type="component" value="Unassembled WGS sequence"/>
</dbReference>
<keyword evidence="3" id="KW-1185">Reference proteome</keyword>
<name>A0A1M6NRA4_9PROT</name>
<dbReference type="OrthoDB" id="7287662at2"/>
<dbReference type="STRING" id="198092.SAMN02745194_03868"/>
<accession>A0A1M6NRA4</accession>
<dbReference type="AlphaFoldDB" id="A0A1M6NRA4"/>
<keyword evidence="1" id="KW-0732">Signal</keyword>
<gene>
    <name evidence="2" type="ORF">SAMN02745194_03868</name>
</gene>
<evidence type="ECO:0000313" key="2">
    <source>
        <dbReference type="EMBL" id="SHJ98112.1"/>
    </source>
</evidence>